<protein>
    <submittedName>
        <fullName evidence="1">Uncharacterized protein</fullName>
    </submittedName>
</protein>
<dbReference type="Proteomes" id="UP000198221">
    <property type="component" value="Chromosome I"/>
</dbReference>
<reference evidence="2" key="1">
    <citation type="submission" date="2016-06" db="EMBL/GenBank/DDBJ databases">
        <authorList>
            <person name="Varghese N."/>
            <person name="Submissions Spin"/>
        </authorList>
    </citation>
    <scope>NUCLEOTIDE SEQUENCE [LARGE SCALE GENOMIC DNA]</scope>
    <source>
        <strain evidence="2">DSM 43819</strain>
    </source>
</reference>
<proteinExistence type="predicted"/>
<name>A0A1C5J7K3_9ACTN</name>
<dbReference type="EMBL" id="LT607754">
    <property type="protein sequence ID" value="SCG66550.1"/>
    <property type="molecule type" value="Genomic_DNA"/>
</dbReference>
<evidence type="ECO:0000313" key="2">
    <source>
        <dbReference type="Proteomes" id="UP000198221"/>
    </source>
</evidence>
<organism evidence="1 2">
    <name type="scientific">Micromonospora inositola</name>
    <dbReference type="NCBI Taxonomy" id="47865"/>
    <lineage>
        <taxon>Bacteria</taxon>
        <taxon>Bacillati</taxon>
        <taxon>Actinomycetota</taxon>
        <taxon>Actinomycetes</taxon>
        <taxon>Micromonosporales</taxon>
        <taxon>Micromonosporaceae</taxon>
        <taxon>Micromonospora</taxon>
    </lineage>
</organism>
<evidence type="ECO:0000313" key="1">
    <source>
        <dbReference type="EMBL" id="SCG66550.1"/>
    </source>
</evidence>
<sequence>MLGRTHTRAAVASSRLSTTRTDGSVSLMTSFSASVCTSALFPVTTSTYSRVVATSASASGSVFRSLRMSTMDRRCASSAFACGSGESAISWARTSAGSSAAARPRVPGQVENWPVASTIPNSRLVLMWLRGFDVKTIGMPRRAASAISW</sequence>
<dbReference type="AlphaFoldDB" id="A0A1C5J7K3"/>
<keyword evidence="2" id="KW-1185">Reference proteome</keyword>
<gene>
    <name evidence="1" type="ORF">GA0070613_4173</name>
</gene>
<accession>A0A1C5J7K3</accession>